<dbReference type="InterPro" id="IPR004155">
    <property type="entry name" value="PBS_lyase_HEAT"/>
</dbReference>
<dbReference type="InterPro" id="IPR016024">
    <property type="entry name" value="ARM-type_fold"/>
</dbReference>
<dbReference type="Pfam" id="PF13646">
    <property type="entry name" value="HEAT_2"/>
    <property type="match status" value="3"/>
</dbReference>
<gene>
    <name evidence="2" type="ORF">R6Y96_01600</name>
</gene>
<dbReference type="EMBL" id="CP137642">
    <property type="protein sequence ID" value="WOX57978.1"/>
    <property type="molecule type" value="Genomic_DNA"/>
</dbReference>
<protein>
    <submittedName>
        <fullName evidence="2">HEAT repeat domain-containing protein</fullName>
    </submittedName>
</protein>
<dbReference type="Proteomes" id="UP001305652">
    <property type="component" value="Chromosome"/>
</dbReference>
<evidence type="ECO:0000313" key="3">
    <source>
        <dbReference type="Proteomes" id="UP001305652"/>
    </source>
</evidence>
<dbReference type="PANTHER" id="PTHR12697">
    <property type="entry name" value="PBS LYASE HEAT-LIKE PROTEIN"/>
    <property type="match status" value="1"/>
</dbReference>
<evidence type="ECO:0000256" key="1">
    <source>
        <dbReference type="SAM" id="Phobius"/>
    </source>
</evidence>
<dbReference type="Pfam" id="PF03130">
    <property type="entry name" value="HEAT_PBS"/>
    <property type="match status" value="1"/>
</dbReference>
<dbReference type="KEGG" id="mrc:R6Y96_01600"/>
<keyword evidence="1" id="KW-0472">Membrane</keyword>
<keyword evidence="1" id="KW-0812">Transmembrane</keyword>
<dbReference type="SUPFAM" id="SSF48371">
    <property type="entry name" value="ARM repeat"/>
    <property type="match status" value="2"/>
</dbReference>
<keyword evidence="3" id="KW-1185">Reference proteome</keyword>
<feature type="transmembrane region" description="Helical" evidence="1">
    <location>
        <begin position="79"/>
        <end position="98"/>
    </location>
</feature>
<feature type="transmembrane region" description="Helical" evidence="1">
    <location>
        <begin position="55"/>
        <end position="73"/>
    </location>
</feature>
<accession>A0AAX4FWW0</accession>
<evidence type="ECO:0000313" key="2">
    <source>
        <dbReference type="EMBL" id="WOX57978.1"/>
    </source>
</evidence>
<organism evidence="2 3">
    <name type="scientific">Methanoculleus receptaculi</name>
    <dbReference type="NCBI Taxonomy" id="394967"/>
    <lineage>
        <taxon>Archaea</taxon>
        <taxon>Methanobacteriati</taxon>
        <taxon>Methanobacteriota</taxon>
        <taxon>Stenosarchaea group</taxon>
        <taxon>Methanomicrobia</taxon>
        <taxon>Methanomicrobiales</taxon>
        <taxon>Methanomicrobiaceae</taxon>
        <taxon>Methanoculleus</taxon>
    </lineage>
</organism>
<dbReference type="AlphaFoldDB" id="A0AAX4FWW0"/>
<dbReference type="GeneID" id="85731811"/>
<dbReference type="PANTHER" id="PTHR12697:SF5">
    <property type="entry name" value="DEOXYHYPUSINE HYDROXYLASE"/>
    <property type="match status" value="1"/>
</dbReference>
<dbReference type="Gene3D" id="1.25.10.10">
    <property type="entry name" value="Leucine-rich Repeat Variant"/>
    <property type="match status" value="3"/>
</dbReference>
<dbReference type="GO" id="GO:0016491">
    <property type="term" value="F:oxidoreductase activity"/>
    <property type="evidence" value="ECO:0007669"/>
    <property type="project" value="TreeGrafter"/>
</dbReference>
<sequence>MTAAWRLENLARPAIIVLVAALAVLFDLAFGTVAYTHFFYLVLILAAFWYRRRAVAVGLLLAAVHVTTEYLFHGPPGPSILVSAATFIIAAWLLGYLFEVVGRRKGELHFRIDEPKPAACERDTGRLIALLSNRDPRTRYRAAGCLGDSGDPAAVEPLAALLTDPDPGVRWKAAEALGKLGLPAVGALTERLRHEDADVRWMAAVALGEIGDPAAVPGLLAALDDPDTYVRSRAAVALAEVGEAALEDLIAAIHNGDERVRWGAAIALGKIGGERAVEALIKTLPDPDDDVRLRAAAALADIGEPAVPRLMDALGTDDDRLREGATAALSQIGRPAVPAVVRALREAGDWRIRAGAARVLGRIDDRQAVEALISGLDDAREEVHSAAREALLAASGRHNSREEAPERYD</sequence>
<dbReference type="RefSeq" id="WP_318621746.1">
    <property type="nucleotide sequence ID" value="NZ_CP137642.1"/>
</dbReference>
<keyword evidence="1" id="KW-1133">Transmembrane helix</keyword>
<reference evidence="2 3" key="1">
    <citation type="submission" date="2023-10" db="EMBL/GenBank/DDBJ databases">
        <title>The complete genome sequence of Methanoculleus receptaculi DSM 18860.</title>
        <authorList>
            <person name="Lai S.-J."/>
            <person name="You Y.-T."/>
            <person name="Chen S.-C."/>
        </authorList>
    </citation>
    <scope>NUCLEOTIDE SEQUENCE [LARGE SCALE GENOMIC DNA]</scope>
    <source>
        <strain evidence="2 3">DSM 18860</strain>
    </source>
</reference>
<name>A0AAX4FWW0_9EURY</name>
<feature type="transmembrane region" description="Helical" evidence="1">
    <location>
        <begin position="15"/>
        <end position="48"/>
    </location>
</feature>
<dbReference type="InterPro" id="IPR011989">
    <property type="entry name" value="ARM-like"/>
</dbReference>
<proteinExistence type="predicted"/>
<dbReference type="SMART" id="SM00567">
    <property type="entry name" value="EZ_HEAT"/>
    <property type="match status" value="8"/>
</dbReference>